<dbReference type="InterPro" id="IPR038136">
    <property type="entry name" value="CofD-like_dom_sf"/>
</dbReference>
<dbReference type="CDD" id="cd07187">
    <property type="entry name" value="YvcK_like"/>
    <property type="match status" value="1"/>
</dbReference>
<dbReference type="eggNOG" id="COG0391">
    <property type="taxonomic scope" value="Bacteria"/>
</dbReference>
<dbReference type="InterPro" id="IPR002882">
    <property type="entry name" value="CofD"/>
</dbReference>
<dbReference type="Proteomes" id="UP000019276">
    <property type="component" value="Unassembled WGS sequence"/>
</dbReference>
<dbReference type="PANTHER" id="PTHR31240">
    <property type="entry name" value="MATERNAL EFFECT EMBRYO ARREST 18"/>
    <property type="match status" value="1"/>
</dbReference>
<evidence type="ECO:0008006" key="3">
    <source>
        <dbReference type="Google" id="ProtNLM"/>
    </source>
</evidence>
<gene>
    <name evidence="1" type="ORF">DS2_03550</name>
</gene>
<name>W7QRD2_9ALTE</name>
<dbReference type="AlphaFoldDB" id="W7QRD2"/>
<dbReference type="InterPro" id="IPR027591">
    <property type="entry name" value="CofD-rel_GAK"/>
</dbReference>
<keyword evidence="2" id="KW-1185">Reference proteome</keyword>
<reference evidence="1 2" key="1">
    <citation type="journal article" date="2014" name="Genome Announc.">
        <title>Draft Genome Sequence of the Agar-Degrading Bacterium Catenovulum sp. Strain DS-2, Isolated from Intestines of Haliotis diversicolor.</title>
        <authorList>
            <person name="Shan D."/>
            <person name="Li X."/>
            <person name="Gu Z."/>
            <person name="Wei G."/>
            <person name="Gao Z."/>
            <person name="Shao Z."/>
        </authorList>
    </citation>
    <scope>NUCLEOTIDE SEQUENCE [LARGE SCALE GENOMIC DNA]</scope>
    <source>
        <strain evidence="1 2">DS-2</strain>
    </source>
</reference>
<dbReference type="Gene3D" id="3.40.50.10680">
    <property type="entry name" value="CofD-like domains"/>
    <property type="match status" value="1"/>
</dbReference>
<dbReference type="STRING" id="1328313.DS2_03550"/>
<dbReference type="PATRIC" id="fig|1328313.3.peg.735"/>
<evidence type="ECO:0000313" key="1">
    <source>
        <dbReference type="EMBL" id="EWH11552.1"/>
    </source>
</evidence>
<dbReference type="SUPFAM" id="SSF142338">
    <property type="entry name" value="CofD-like"/>
    <property type="match status" value="1"/>
</dbReference>
<dbReference type="Pfam" id="PF01933">
    <property type="entry name" value="CofD"/>
    <property type="match status" value="1"/>
</dbReference>
<organism evidence="1 2">
    <name type="scientific">Catenovulum agarivorans DS-2</name>
    <dbReference type="NCBI Taxonomy" id="1328313"/>
    <lineage>
        <taxon>Bacteria</taxon>
        <taxon>Pseudomonadati</taxon>
        <taxon>Pseudomonadota</taxon>
        <taxon>Gammaproteobacteria</taxon>
        <taxon>Alteromonadales</taxon>
        <taxon>Alteromonadaceae</taxon>
        <taxon>Catenovulum</taxon>
    </lineage>
</organism>
<dbReference type="PANTHER" id="PTHR31240:SF0">
    <property type="entry name" value="MATERNAL EFFECT EMBRYO ARREST 18"/>
    <property type="match status" value="1"/>
</dbReference>
<protein>
    <recommendedName>
        <fullName evidence="3">GAK system CofD-like protein</fullName>
    </recommendedName>
</protein>
<dbReference type="GO" id="GO:0043743">
    <property type="term" value="F:LPPG:FO 2-phospho-L-lactate transferase activity"/>
    <property type="evidence" value="ECO:0007669"/>
    <property type="project" value="InterPro"/>
</dbReference>
<accession>W7QRD2</accession>
<dbReference type="NCBIfam" id="TIGR04357">
    <property type="entry name" value="CofD_rel_GAK"/>
    <property type="match status" value="1"/>
</dbReference>
<proteinExistence type="predicted"/>
<comment type="caution">
    <text evidence="1">The sequence shown here is derived from an EMBL/GenBank/DDBJ whole genome shotgun (WGS) entry which is preliminary data.</text>
</comment>
<sequence length="389" mass="42492">MAYSQPLNSNLNERVAQHKQPSLVFFSGGSALSGFSKALKLYNQNHNHIITTLDSGGCTAKLRHCFLMPAIGDIRNRLLALADDSKADVAAITRIMGLRFAKQGSAATLRQSLFAFSHSDHPMYAQLSPTQQQTIQNCLSYFANIIPADFDLRNTSIGNVCLAAAYLINNRSLSAAIDIFSHLLSIKGQIVPMSDSYCHLAAHLSDGQTIVGQHNLTGKEVSPIRSKITKVELSSSSEYLSPIQIKTPKNVLNTLAQAQLICYPPGSFYSSLITNLLTDGIGQAISQSQAKKVYVPNLTQDPEQFGMSLFDCITTLLEYLTKHLDHKVSVSSVLSTILLDKSAQHQLTPAQYQQLSKLGIAVEILPLVSEKSAPYYDPHRLSQALLSLC</sequence>
<dbReference type="EMBL" id="ARZY01000004">
    <property type="protein sequence ID" value="EWH11552.1"/>
    <property type="molecule type" value="Genomic_DNA"/>
</dbReference>
<evidence type="ECO:0000313" key="2">
    <source>
        <dbReference type="Proteomes" id="UP000019276"/>
    </source>
</evidence>